<dbReference type="Proteomes" id="UP001296943">
    <property type="component" value="Unassembled WGS sequence"/>
</dbReference>
<dbReference type="PANTHER" id="PTHR47307:SF1">
    <property type="entry name" value="GLUTATHIONE-REGULATED POTASSIUM-EFFLUX SYSTEM ANCILLARY PROTEIN KEFG"/>
    <property type="match status" value="1"/>
</dbReference>
<evidence type="ECO:0000313" key="4">
    <source>
        <dbReference type="Proteomes" id="UP001296943"/>
    </source>
</evidence>
<organism evidence="3 4">
    <name type="scientific">Aquibacillus albus</name>
    <dbReference type="NCBI Taxonomy" id="1168171"/>
    <lineage>
        <taxon>Bacteria</taxon>
        <taxon>Bacillati</taxon>
        <taxon>Bacillota</taxon>
        <taxon>Bacilli</taxon>
        <taxon>Bacillales</taxon>
        <taxon>Bacillaceae</taxon>
        <taxon>Aquibacillus</taxon>
    </lineage>
</organism>
<dbReference type="SUPFAM" id="SSF52218">
    <property type="entry name" value="Flavoproteins"/>
    <property type="match status" value="1"/>
</dbReference>
<sequence>MRILVIVVHPTMEESAINKRLKKAIVGKSNILVHDLYDTYPDENIDIKREQQLLEGHDRVVFQFPNYWYSYPPLLKKWFDLVLERGWAFRGKHALQGKEFGIAVSSGFTREDYRFDGLHRHTIEQVMASFFATCNFIRVKSIPMFTTFEDELETEEDLERMSQQYLAYLRKRYSFHRNTYK</sequence>
<dbReference type="InterPro" id="IPR029039">
    <property type="entry name" value="Flavoprotein-like_sf"/>
</dbReference>
<dbReference type="Pfam" id="PF02525">
    <property type="entry name" value="Flavodoxin_2"/>
    <property type="match status" value="1"/>
</dbReference>
<protein>
    <submittedName>
        <fullName evidence="3">NADPH-quinone reductase</fullName>
    </submittedName>
</protein>
<gene>
    <name evidence="3" type="ORF">JOC48_003948</name>
</gene>
<evidence type="ECO:0000259" key="2">
    <source>
        <dbReference type="Pfam" id="PF02525"/>
    </source>
</evidence>
<proteinExistence type="predicted"/>
<dbReference type="RefSeq" id="WP_204502033.1">
    <property type="nucleotide sequence ID" value="NZ_JAFBDR010000032.1"/>
</dbReference>
<keyword evidence="4" id="KW-1185">Reference proteome</keyword>
<dbReference type="InterPro" id="IPR046980">
    <property type="entry name" value="KefG/KefF"/>
</dbReference>
<dbReference type="EMBL" id="JAFBDR010000032">
    <property type="protein sequence ID" value="MBM7573385.1"/>
    <property type="molecule type" value="Genomic_DNA"/>
</dbReference>
<feature type="domain" description="Flavodoxin-like fold" evidence="2">
    <location>
        <begin position="1"/>
        <end position="169"/>
    </location>
</feature>
<name>A0ABS2N5H6_9BACI</name>
<evidence type="ECO:0000313" key="3">
    <source>
        <dbReference type="EMBL" id="MBM7573385.1"/>
    </source>
</evidence>
<reference evidence="3 4" key="1">
    <citation type="submission" date="2021-01" db="EMBL/GenBank/DDBJ databases">
        <title>Genomic Encyclopedia of Type Strains, Phase IV (KMG-IV): sequencing the most valuable type-strain genomes for metagenomic binning, comparative biology and taxonomic classification.</title>
        <authorList>
            <person name="Goeker M."/>
        </authorList>
    </citation>
    <scope>NUCLEOTIDE SEQUENCE [LARGE SCALE GENOMIC DNA]</scope>
    <source>
        <strain evidence="3 4">DSM 23711</strain>
    </source>
</reference>
<dbReference type="PANTHER" id="PTHR47307">
    <property type="entry name" value="GLUTATHIONE-REGULATED POTASSIUM-EFFLUX SYSTEM ANCILLARY PROTEIN KEFG"/>
    <property type="match status" value="1"/>
</dbReference>
<accession>A0ABS2N5H6</accession>
<dbReference type="Gene3D" id="3.40.50.360">
    <property type="match status" value="1"/>
</dbReference>
<comment type="caution">
    <text evidence="3">The sequence shown here is derived from an EMBL/GenBank/DDBJ whole genome shotgun (WGS) entry which is preliminary data.</text>
</comment>
<keyword evidence="1" id="KW-0560">Oxidoreductase</keyword>
<dbReference type="InterPro" id="IPR003680">
    <property type="entry name" value="Flavodoxin_fold"/>
</dbReference>
<evidence type="ECO:0000256" key="1">
    <source>
        <dbReference type="ARBA" id="ARBA00023002"/>
    </source>
</evidence>